<dbReference type="GO" id="GO:0005886">
    <property type="term" value="C:plasma membrane"/>
    <property type="evidence" value="ECO:0007669"/>
    <property type="project" value="UniProtKB-SubCell"/>
</dbReference>
<feature type="transmembrane region" description="Helical" evidence="9">
    <location>
        <begin position="194"/>
        <end position="215"/>
    </location>
</feature>
<dbReference type="GO" id="GO:0005345">
    <property type="term" value="F:purine nucleobase transmembrane transporter activity"/>
    <property type="evidence" value="ECO:0007669"/>
    <property type="project" value="TreeGrafter"/>
</dbReference>
<feature type="transmembrane region" description="Helical" evidence="9">
    <location>
        <begin position="139"/>
        <end position="164"/>
    </location>
</feature>
<dbReference type="InterPro" id="IPR045018">
    <property type="entry name" value="Azg-like"/>
</dbReference>
<feature type="transmembrane region" description="Helical" evidence="9">
    <location>
        <begin position="75"/>
        <end position="93"/>
    </location>
</feature>
<evidence type="ECO:0000313" key="11">
    <source>
        <dbReference type="Proteomes" id="UP000182257"/>
    </source>
</evidence>
<dbReference type="PIRSF" id="PIRSF005353">
    <property type="entry name" value="PbuG"/>
    <property type="match status" value="1"/>
</dbReference>
<feature type="transmembrane region" description="Helical" evidence="9">
    <location>
        <begin position="99"/>
        <end position="119"/>
    </location>
</feature>
<dbReference type="PANTHER" id="PTHR43337">
    <property type="entry name" value="XANTHINE/URACIL PERMEASE C887.17-RELATED"/>
    <property type="match status" value="1"/>
</dbReference>
<reference evidence="10 11" key="1">
    <citation type="submission" date="2016-10" db="EMBL/GenBank/DDBJ databases">
        <authorList>
            <person name="de Groot N.N."/>
        </authorList>
    </citation>
    <scope>NUCLEOTIDE SEQUENCE [LARGE SCALE GENOMIC DNA]</scope>
    <source>
        <strain evidence="10 11">D31d</strain>
    </source>
</reference>
<dbReference type="OrthoDB" id="9808458at2"/>
<evidence type="ECO:0000256" key="4">
    <source>
        <dbReference type="ARBA" id="ARBA00022475"/>
    </source>
</evidence>
<dbReference type="InterPro" id="IPR026033">
    <property type="entry name" value="Azg-like_bact_archaea"/>
</dbReference>
<proteinExistence type="inferred from homology"/>
<dbReference type="PANTHER" id="PTHR43337:SF1">
    <property type="entry name" value="XANTHINE_URACIL PERMEASE C887.17-RELATED"/>
    <property type="match status" value="1"/>
</dbReference>
<gene>
    <name evidence="10" type="ORF">SAMN05216462_0682</name>
</gene>
<keyword evidence="7 8" id="KW-0472">Membrane</keyword>
<keyword evidence="3 8" id="KW-0813">Transport</keyword>
<evidence type="ECO:0000256" key="9">
    <source>
        <dbReference type="SAM" id="Phobius"/>
    </source>
</evidence>
<comment type="similarity">
    <text evidence="2 8">Belongs to the nucleobase:cation symporter-2 (NCS2) (TC 2.A.40) family. Azg-like subfamily.</text>
</comment>
<feature type="transmembrane region" description="Helical" evidence="9">
    <location>
        <begin position="281"/>
        <end position="301"/>
    </location>
</feature>
<keyword evidence="5 8" id="KW-0812">Transmembrane</keyword>
<dbReference type="AlphaFoldDB" id="A0A1H3YJ88"/>
<evidence type="ECO:0000256" key="2">
    <source>
        <dbReference type="ARBA" id="ARBA00005697"/>
    </source>
</evidence>
<dbReference type="RefSeq" id="WP_033150691.1">
    <property type="nucleotide sequence ID" value="NZ_FNRF01000001.1"/>
</dbReference>
<dbReference type="InterPro" id="IPR006043">
    <property type="entry name" value="NCS2"/>
</dbReference>
<dbReference type="Pfam" id="PF00860">
    <property type="entry name" value="Xan_ur_permease"/>
    <property type="match status" value="1"/>
</dbReference>
<keyword evidence="4 8" id="KW-1003">Cell membrane</keyword>
<dbReference type="EMBL" id="FNRF01000001">
    <property type="protein sequence ID" value="SEA11626.1"/>
    <property type="molecule type" value="Genomic_DNA"/>
</dbReference>
<evidence type="ECO:0000256" key="6">
    <source>
        <dbReference type="ARBA" id="ARBA00022989"/>
    </source>
</evidence>
<evidence type="ECO:0000256" key="8">
    <source>
        <dbReference type="PIRNR" id="PIRNR005353"/>
    </source>
</evidence>
<feature type="transmembrane region" description="Helical" evidence="9">
    <location>
        <begin position="47"/>
        <end position="68"/>
    </location>
</feature>
<protein>
    <submittedName>
        <fullName evidence="10">Putative MFS transporter, AGZA family, xanthine/uracil permease</fullName>
    </submittedName>
</protein>
<keyword evidence="6 8" id="KW-1133">Transmembrane helix</keyword>
<evidence type="ECO:0000256" key="1">
    <source>
        <dbReference type="ARBA" id="ARBA00004651"/>
    </source>
</evidence>
<feature type="transmembrane region" description="Helical" evidence="9">
    <location>
        <begin position="20"/>
        <end position="41"/>
    </location>
</feature>
<evidence type="ECO:0000256" key="5">
    <source>
        <dbReference type="ARBA" id="ARBA00022692"/>
    </source>
</evidence>
<evidence type="ECO:0000256" key="7">
    <source>
        <dbReference type="ARBA" id="ARBA00023136"/>
    </source>
</evidence>
<feature type="transmembrane region" description="Helical" evidence="9">
    <location>
        <begin position="417"/>
        <end position="434"/>
    </location>
</feature>
<feature type="transmembrane region" description="Helical" evidence="9">
    <location>
        <begin position="391"/>
        <end position="408"/>
    </location>
</feature>
<feature type="transmembrane region" description="Helical" evidence="9">
    <location>
        <begin position="170"/>
        <end position="187"/>
    </location>
</feature>
<evidence type="ECO:0000313" key="10">
    <source>
        <dbReference type="EMBL" id="SEA11626.1"/>
    </source>
</evidence>
<comment type="subcellular location">
    <subcellularLocation>
        <location evidence="1 8">Cell membrane</location>
        <topology evidence="1 8">Multi-pass membrane protein</topology>
    </subcellularLocation>
</comment>
<feature type="transmembrane region" description="Helical" evidence="9">
    <location>
        <begin position="235"/>
        <end position="260"/>
    </location>
</feature>
<name>A0A1H3YJ88_XYLRU</name>
<feature type="transmembrane region" description="Helical" evidence="9">
    <location>
        <begin position="321"/>
        <end position="353"/>
    </location>
</feature>
<sequence length="435" mass="46196">MLQKLFGFDASTMTLRKEVIGGITTFLTMAYILAVNPSILSATGMDAGAVFTTTCIAAVVGTLVMAIYAKLPFALAPGMGLNAFFAFTVVLTMGYTWQFALTAVLIEGLIFILLTVTGLRKHIVNAIPLVLRRAISPGIGLFIAFVGLKGAGIVASSESTFITLGNLHDPAVLLAIFGILLTAALLVRKVTGSLLIGILITTIVGIPLGVTNYTGVMSVPPSISPIFWQFEWHNILTVDMVVVVLTFLFIDMFDTIGTLIGVSNRAGMVDDNGNVKNLNQAFMADAIGTTVGAMLGTSTVTTYVESASGVNVGGRSGLTSFTTAICFAVALLFAPLFLAIPAQATAAALILVGVMMMHDIRKVDFSDYVTAIPCFVCIVMMPLTYSISDGILMGVISYVLIHLLSGTLKDKDERNNINWATILLAALFIMRYAFL</sequence>
<feature type="transmembrane region" description="Helical" evidence="9">
    <location>
        <begin position="365"/>
        <end position="385"/>
    </location>
</feature>
<evidence type="ECO:0000256" key="3">
    <source>
        <dbReference type="ARBA" id="ARBA00022448"/>
    </source>
</evidence>
<dbReference type="Proteomes" id="UP000182257">
    <property type="component" value="Unassembled WGS sequence"/>
</dbReference>
<accession>A0A1H3YJ88</accession>
<organism evidence="10 11">
    <name type="scientific">Xylanibacter ruminicola</name>
    <name type="common">Prevotella ruminicola</name>
    <dbReference type="NCBI Taxonomy" id="839"/>
    <lineage>
        <taxon>Bacteria</taxon>
        <taxon>Pseudomonadati</taxon>
        <taxon>Bacteroidota</taxon>
        <taxon>Bacteroidia</taxon>
        <taxon>Bacteroidales</taxon>
        <taxon>Prevotellaceae</taxon>
        <taxon>Xylanibacter</taxon>
    </lineage>
</organism>